<dbReference type="SMART" id="SM00382">
    <property type="entry name" value="AAA"/>
    <property type="match status" value="1"/>
</dbReference>
<dbReference type="InterPro" id="IPR027417">
    <property type="entry name" value="P-loop_NTPase"/>
</dbReference>
<dbReference type="Pfam" id="PF13604">
    <property type="entry name" value="AAA_30"/>
    <property type="match status" value="1"/>
</dbReference>
<evidence type="ECO:0000313" key="3">
    <source>
        <dbReference type="EMBL" id="QDV81349.1"/>
    </source>
</evidence>
<dbReference type="NCBIfam" id="TIGR02686">
    <property type="entry name" value="relax_trwC"/>
    <property type="match status" value="1"/>
</dbReference>
<dbReference type="SUPFAM" id="SSF52540">
    <property type="entry name" value="P-loop containing nucleoside triphosphate hydrolases"/>
    <property type="match status" value="2"/>
</dbReference>
<feature type="compositionally biased region" description="Basic and acidic residues" evidence="1">
    <location>
        <begin position="934"/>
        <end position="956"/>
    </location>
</feature>
<dbReference type="InterPro" id="IPR003593">
    <property type="entry name" value="AAA+_ATPase"/>
</dbReference>
<gene>
    <name evidence="3" type="primary">traI_2</name>
    <name evidence="3" type="ORF">TBK1r_02640</name>
</gene>
<keyword evidence="4" id="KW-1185">Reference proteome</keyword>
<feature type="region of interest" description="Disordered" evidence="1">
    <location>
        <begin position="254"/>
        <end position="323"/>
    </location>
</feature>
<feature type="region of interest" description="Disordered" evidence="1">
    <location>
        <begin position="932"/>
        <end position="964"/>
    </location>
</feature>
<dbReference type="Gene3D" id="3.40.50.300">
    <property type="entry name" value="P-loop containing nucleotide triphosphate hydrolases"/>
    <property type="match status" value="2"/>
</dbReference>
<dbReference type="Pfam" id="PF08751">
    <property type="entry name" value="TrwC"/>
    <property type="match status" value="1"/>
</dbReference>
<feature type="domain" description="AAA+ ATPase" evidence="2">
    <location>
        <begin position="440"/>
        <end position="680"/>
    </location>
</feature>
<dbReference type="EMBL" id="CP036432">
    <property type="protein sequence ID" value="QDV81349.1"/>
    <property type="molecule type" value="Genomic_DNA"/>
</dbReference>
<dbReference type="InterPro" id="IPR014059">
    <property type="entry name" value="TraI/TrwC_relax"/>
</dbReference>
<reference evidence="3 4" key="1">
    <citation type="submission" date="2019-02" db="EMBL/GenBank/DDBJ databases">
        <title>Deep-cultivation of Planctomycetes and their phenomic and genomic characterization uncovers novel biology.</title>
        <authorList>
            <person name="Wiegand S."/>
            <person name="Jogler M."/>
            <person name="Boedeker C."/>
            <person name="Pinto D."/>
            <person name="Vollmers J."/>
            <person name="Rivas-Marin E."/>
            <person name="Kohn T."/>
            <person name="Peeters S.H."/>
            <person name="Heuer A."/>
            <person name="Rast P."/>
            <person name="Oberbeckmann S."/>
            <person name="Bunk B."/>
            <person name="Jeske O."/>
            <person name="Meyerdierks A."/>
            <person name="Storesund J.E."/>
            <person name="Kallscheuer N."/>
            <person name="Luecker S."/>
            <person name="Lage O.M."/>
            <person name="Pohl T."/>
            <person name="Merkel B.J."/>
            <person name="Hornburger P."/>
            <person name="Mueller R.-W."/>
            <person name="Bruemmer F."/>
            <person name="Labrenz M."/>
            <person name="Spormann A.M."/>
            <person name="Op den Camp H."/>
            <person name="Overmann J."/>
            <person name="Amann R."/>
            <person name="Jetten M.S.M."/>
            <person name="Mascher T."/>
            <person name="Medema M.H."/>
            <person name="Devos D.P."/>
            <person name="Kaster A.-K."/>
            <person name="Ovreas L."/>
            <person name="Rohde M."/>
            <person name="Galperin M.Y."/>
            <person name="Jogler C."/>
        </authorList>
    </citation>
    <scope>NUCLEOTIDE SEQUENCE [LARGE SCALE GENOMIC DNA]</scope>
    <source>
        <strain evidence="3 4">TBK1r</strain>
    </source>
</reference>
<dbReference type="SUPFAM" id="SSF55464">
    <property type="entry name" value="Origin of replication-binding domain, RBD-like"/>
    <property type="match status" value="1"/>
</dbReference>
<accession>A0ABX5XHJ6</accession>
<sequence length="964" mass="107431">MLIATQGKSVTGTQQYFDQVLTQGDYYLGQEVNGQWRGHGAELLGLGHGTDVTKQQFNDLLQGNHPVTGAKLTQRDRKDRRPGMDLTFSVPKSVSLAWAINGDERITQALRDAVHETMQRDVEPLMQRRVRNGQNANSKQKAATGKLVYADFLHKTSRPVDGTPDPHLHVHAYVINWTEHKGKHYAGEFEEIVRQRPSLQAKFEARLAGKLKKELGYDVKHTRYLQSGRIKAGWEIEGVERKTIEKFSRRTEQVEEHAKENDVSNAAEKAKLGCKTREKKDKGTSVDQLREEWKSRLSPKERDSFRNLGSDGKERADGTDREDAAASVKYALDHHLYRESTVERHQVVATALEHGLSLSPEDVEQTLNSVDVIERSLDDNGTQRHMVTTREVLAAEKRMIDFARDGRGTRKSMADRDYEFTRDWLDEHQKSAVSFVLESRDTVLAVTGGAGTGKSSLMQEAAEAIEKTGKNVFTFAPSTGAVEVLKDKGFERSETVEHLIRNDRLHPQLAGQIIWIDEAGLLDVRSMNAVFDIAKSQNARVVLSGDTRQHSSPRRGEAMRLLESEAGLNAAKVETIQRQRGLYRAAVGMISKGHETVEPGKSGLLAGFDLLDKMGKIKEIGDGDREECLAQTYLESSEKGKSTLVVAPTHAEAKSVTDRIRHSLRDKGKLSRDENFITQLKSLNLTEAEKREVITYADQTGTIVQFHQNAKGGFKKGERYRVAGAVGKEVRVESVDGGQRKTLPLDAASRFEIYSEKELSIAIGDKVRFSLGGTAIDGKMRISNGRLDEVTGFDRAGNLVLKRGTVVDKDFGHLDLGYVVTSHASQGKDRQVALAAMSSESLPAVNAKQFYVTVSRGSEDVTLFVDDKARIRRAIEKTGQQLSATELVRSGETQISQEHSKDQQHDYWRQGQQLVRSFRDRLAHWWNNQSAARDAGDPVGRHRQADVGRSLGDDFGRSLGLGPT</sequence>
<proteinExistence type="predicted"/>
<dbReference type="NCBIfam" id="NF041492">
    <property type="entry name" value="MobF"/>
    <property type="match status" value="1"/>
</dbReference>
<evidence type="ECO:0000313" key="4">
    <source>
        <dbReference type="Proteomes" id="UP000318081"/>
    </source>
</evidence>
<dbReference type="InterPro" id="IPR014862">
    <property type="entry name" value="TrwC"/>
</dbReference>
<name>A0ABX5XHJ6_9BACT</name>
<organism evidence="3 4">
    <name type="scientific">Stieleria magnilauensis</name>
    <dbReference type="NCBI Taxonomy" id="2527963"/>
    <lineage>
        <taxon>Bacteria</taxon>
        <taxon>Pseudomonadati</taxon>
        <taxon>Planctomycetota</taxon>
        <taxon>Planctomycetia</taxon>
        <taxon>Pirellulales</taxon>
        <taxon>Pirellulaceae</taxon>
        <taxon>Stieleria</taxon>
    </lineage>
</organism>
<evidence type="ECO:0000259" key="2">
    <source>
        <dbReference type="SMART" id="SM00382"/>
    </source>
</evidence>
<evidence type="ECO:0000256" key="1">
    <source>
        <dbReference type="SAM" id="MobiDB-lite"/>
    </source>
</evidence>
<protein>
    <submittedName>
        <fullName evidence="3">Multifunctional conjugation protein TraI</fullName>
    </submittedName>
</protein>
<dbReference type="Proteomes" id="UP000318081">
    <property type="component" value="Chromosome"/>
</dbReference>